<sequence>MTPNSSGKRTRRWFLRGAAGTALVGTGVSGSTVLADDHSKSNDDRADATVSDAERMNAALICDVDMSMQFDNRMRLGGPSSDRDGAVHITSGGEQTRDYVCTTVDLRDADFQLGRLNQSGLLTYDYYTGEAHGHASPDEVFLILRQRRGQRESYHVAYRTLDEGAVGEWRTRDVSSELNEDGWRSVEVPADEIDVESELVQTTTEAIEERIASLAQQETFRNVVSRFGGNTEVLAASIGNGRLMEAVVSDVYYDNFQAGDDTKPIPAILHMSPNFEDDSVTLSLTDENVGVSLEDVDHDSVRLSRYAPIGLPITGTDVERESIAAQSVSVDGDQLRVQFDDSAVSSAVGESGTTMIYGAFDMDRPVTFIASGKRD</sequence>
<organism evidence="1 2">
    <name type="scientific">Natronoglomus mannanivorans</name>
    <dbReference type="NCBI Taxonomy" id="2979990"/>
    <lineage>
        <taxon>Archaea</taxon>
        <taxon>Methanobacteriati</taxon>
        <taxon>Methanobacteriota</taxon>
        <taxon>Stenosarchaea group</taxon>
        <taxon>Halobacteria</taxon>
        <taxon>Halobacteriales</taxon>
        <taxon>Natrialbaceae</taxon>
        <taxon>Natronoglomus</taxon>
    </lineage>
</organism>
<dbReference type="EMBL" id="JAOPKA010000004">
    <property type="protein sequence ID" value="MCU4741559.1"/>
    <property type="molecule type" value="Genomic_DNA"/>
</dbReference>
<evidence type="ECO:0000313" key="2">
    <source>
        <dbReference type="Proteomes" id="UP001321018"/>
    </source>
</evidence>
<reference evidence="1" key="1">
    <citation type="submission" date="2022-09" db="EMBL/GenBank/DDBJ databases">
        <title>Enrichment on poylsaccharides allowed isolation of novel metabolic and taxonomic groups of Haloarchaea.</title>
        <authorList>
            <person name="Sorokin D.Y."/>
            <person name="Elcheninov A.G."/>
            <person name="Khizhniak T.V."/>
            <person name="Kolganova T.V."/>
            <person name="Kublanov I.V."/>
        </authorList>
    </citation>
    <scope>NUCLEOTIDE SEQUENCE</scope>
    <source>
        <strain evidence="1">AArc-xg1-1</strain>
    </source>
</reference>
<dbReference type="RefSeq" id="WP_338003395.1">
    <property type="nucleotide sequence ID" value="NZ_JAOPKA010000004.1"/>
</dbReference>
<name>A0AAP3E213_9EURY</name>
<accession>A0AAP3E213</accession>
<protein>
    <submittedName>
        <fullName evidence="1">Uncharacterized protein</fullName>
    </submittedName>
</protein>
<dbReference type="AlphaFoldDB" id="A0AAP3E213"/>
<dbReference type="PROSITE" id="PS51318">
    <property type="entry name" value="TAT"/>
    <property type="match status" value="1"/>
</dbReference>
<gene>
    <name evidence="1" type="ORF">OB960_09110</name>
</gene>
<comment type="caution">
    <text evidence="1">The sequence shown here is derived from an EMBL/GenBank/DDBJ whole genome shotgun (WGS) entry which is preliminary data.</text>
</comment>
<dbReference type="InterPro" id="IPR006311">
    <property type="entry name" value="TAT_signal"/>
</dbReference>
<evidence type="ECO:0000313" key="1">
    <source>
        <dbReference type="EMBL" id="MCU4741559.1"/>
    </source>
</evidence>
<proteinExistence type="predicted"/>
<dbReference type="Proteomes" id="UP001321018">
    <property type="component" value="Unassembled WGS sequence"/>
</dbReference>